<evidence type="ECO:0000313" key="2">
    <source>
        <dbReference type="EMBL" id="NYG59730.1"/>
    </source>
</evidence>
<keyword evidence="2" id="KW-0808">Transferase</keyword>
<reference evidence="2 3" key="1">
    <citation type="submission" date="2020-07" db="EMBL/GenBank/DDBJ databases">
        <title>Sequencing the genomes of 1000 actinobacteria strains.</title>
        <authorList>
            <person name="Klenk H.-P."/>
        </authorList>
    </citation>
    <scope>NUCLEOTIDE SEQUENCE [LARGE SCALE GENOMIC DNA]</scope>
    <source>
        <strain evidence="2 3">DSM 23819</strain>
    </source>
</reference>
<evidence type="ECO:0000313" key="3">
    <source>
        <dbReference type="Proteomes" id="UP000540656"/>
    </source>
</evidence>
<dbReference type="PANTHER" id="PTHR36973">
    <property type="entry name" value="SLL1456 PROTEIN-RELATED"/>
    <property type="match status" value="1"/>
</dbReference>
<name>A0A7Y9UVZ2_9ACTN</name>
<dbReference type="InterPro" id="IPR006342">
    <property type="entry name" value="FkbM_mtfrase"/>
</dbReference>
<dbReference type="GO" id="GO:0008171">
    <property type="term" value="F:O-methyltransferase activity"/>
    <property type="evidence" value="ECO:0007669"/>
    <property type="project" value="TreeGrafter"/>
</dbReference>
<organism evidence="2 3">
    <name type="scientific">Nocardioides daedukensis</name>
    <dbReference type="NCBI Taxonomy" id="634462"/>
    <lineage>
        <taxon>Bacteria</taxon>
        <taxon>Bacillati</taxon>
        <taxon>Actinomycetota</taxon>
        <taxon>Actinomycetes</taxon>
        <taxon>Propionibacteriales</taxon>
        <taxon>Nocardioidaceae</taxon>
        <taxon>Nocardioides</taxon>
    </lineage>
</organism>
<sequence>MPVIQRSIVKVAEQLAKRGFEVRRHPAARRQKLFARHGVDLVIDVGAADGGYGRDLRTFGYAGRIESFEPLAAAYSRLEKNLDANWHAHHHALGAEEGEAVINVASNSNSSSLLPMLDAHREAAPQVDYVGQETIILKRLDDLDVLGAARAPFLKIDTQGFEKSVIEGGAETIARCVGVQLEISFVPLYDGGMLADEAISWGYANGFRIAVIEQGYAAPTGEVLQMDAVFMREGS</sequence>
<dbReference type="Pfam" id="PF05050">
    <property type="entry name" value="Methyltransf_21"/>
    <property type="match status" value="1"/>
</dbReference>
<gene>
    <name evidence="2" type="ORF">BJ980_002653</name>
</gene>
<dbReference type="SUPFAM" id="SSF53335">
    <property type="entry name" value="S-adenosyl-L-methionine-dependent methyltransferases"/>
    <property type="match status" value="1"/>
</dbReference>
<accession>A0A7Y9UVZ2</accession>
<proteinExistence type="predicted"/>
<dbReference type="Gene3D" id="3.40.50.150">
    <property type="entry name" value="Vaccinia Virus protein VP39"/>
    <property type="match status" value="1"/>
</dbReference>
<dbReference type="NCBIfam" id="TIGR01444">
    <property type="entry name" value="fkbM_fam"/>
    <property type="match status" value="1"/>
</dbReference>
<keyword evidence="3" id="KW-1185">Reference proteome</keyword>
<dbReference type="RefSeq" id="WP_179502746.1">
    <property type="nucleotide sequence ID" value="NZ_JACCAA010000001.1"/>
</dbReference>
<dbReference type="AlphaFoldDB" id="A0A7Y9UVZ2"/>
<keyword evidence="2" id="KW-0489">Methyltransferase</keyword>
<dbReference type="InterPro" id="IPR029063">
    <property type="entry name" value="SAM-dependent_MTases_sf"/>
</dbReference>
<dbReference type="InterPro" id="IPR053188">
    <property type="entry name" value="FkbM_Methyltransferase"/>
</dbReference>
<comment type="caution">
    <text evidence="2">The sequence shown here is derived from an EMBL/GenBank/DDBJ whole genome shotgun (WGS) entry which is preliminary data.</text>
</comment>
<evidence type="ECO:0000259" key="1">
    <source>
        <dbReference type="Pfam" id="PF05050"/>
    </source>
</evidence>
<dbReference type="GO" id="GO:0032259">
    <property type="term" value="P:methylation"/>
    <property type="evidence" value="ECO:0007669"/>
    <property type="project" value="UniProtKB-KW"/>
</dbReference>
<dbReference type="PANTHER" id="PTHR36973:SF4">
    <property type="entry name" value="NODULATION PROTEIN"/>
    <property type="match status" value="1"/>
</dbReference>
<dbReference type="Proteomes" id="UP000540656">
    <property type="component" value="Unassembled WGS sequence"/>
</dbReference>
<feature type="domain" description="Methyltransferase FkbM" evidence="1">
    <location>
        <begin position="44"/>
        <end position="209"/>
    </location>
</feature>
<dbReference type="EMBL" id="JACCAA010000001">
    <property type="protein sequence ID" value="NYG59730.1"/>
    <property type="molecule type" value="Genomic_DNA"/>
</dbReference>
<protein>
    <submittedName>
        <fullName evidence="2">FkbM family methyltransferase</fullName>
    </submittedName>
</protein>